<accession>A0A395LWX0</accession>
<name>A0A395LWX0_9BACT</name>
<dbReference type="InterPro" id="IPR005625">
    <property type="entry name" value="PepSY-ass_TM"/>
</dbReference>
<keyword evidence="1" id="KW-0812">Transmembrane</keyword>
<feature type="transmembrane region" description="Helical" evidence="1">
    <location>
        <begin position="141"/>
        <end position="160"/>
    </location>
</feature>
<keyword evidence="1" id="KW-1133">Transmembrane helix</keyword>
<reference evidence="2 3" key="1">
    <citation type="journal article" date="2011" name="ISME J.">
        <title>Community ecology of hot spring cyanobacterial mats: predominant populations and their functional potential.</title>
        <authorList>
            <person name="Klatt C.G."/>
            <person name="Wood J.M."/>
            <person name="Rusch D.B."/>
            <person name="Bateson M.M."/>
            <person name="Hamamura N."/>
            <person name="Heidelberg J.F."/>
            <person name="Grossman A.R."/>
            <person name="Bhaya D."/>
            <person name="Cohan F.M."/>
            <person name="Kuhl M."/>
            <person name="Bryant D.A."/>
            <person name="Ward D.M."/>
        </authorList>
    </citation>
    <scope>NUCLEOTIDE SEQUENCE [LARGE SCALE GENOMIC DNA]</scope>
    <source>
        <strain evidence="2">OS</strain>
    </source>
</reference>
<gene>
    <name evidence="2" type="ORF">D0433_12705</name>
</gene>
<feature type="transmembrane region" description="Helical" evidence="1">
    <location>
        <begin position="331"/>
        <end position="356"/>
    </location>
</feature>
<dbReference type="PANTHER" id="PTHR34219">
    <property type="entry name" value="IRON-REGULATED INNER MEMBRANE PROTEIN-RELATED"/>
    <property type="match status" value="1"/>
</dbReference>
<sequence length="392" mass="44243">MHMKKVTQKVFTLHSWFGLLAGAFMILIGITGSLLVFSDELDEWIYKEFAVVVPSGEPKSFDALIGELRAQYPDAKVLRLTKSHSPDRAYTAILQIGKERLYTYQNQYTGEVTGKIEVHSRLTNWLLRLHFTLLARPFGDAIVAIVGALFIGLSLTGLWIQRKSLFSVYTKAIRWKAGAKVASHDLHLLTGSASVAFCIVMAVSGFYMMLYTLDIEWWQKQLAARKTADEKRVEAKPSAFTLSADSLLNVSKNLIEEFEPKSLILPQNDKAPIRVLGYAKSSNPFYSEFSSYVNFKQDGSVIKVHDIRQASLSEKADMILKQLHFGQFGGIWIKIIYALGGFTPAILSITGFVLWWKRRRRKEVPKQVVRKINRPVAVPLPKVVVMRASKSN</sequence>
<keyword evidence="1" id="KW-0472">Membrane</keyword>
<organism evidence="2 3">
    <name type="scientific">Candidatus Thermochlorobacter aerophilus</name>
    <dbReference type="NCBI Taxonomy" id="1868324"/>
    <lineage>
        <taxon>Bacteria</taxon>
        <taxon>Pseudomonadati</taxon>
        <taxon>Chlorobiota</taxon>
        <taxon>Chlorobiia</taxon>
        <taxon>Chlorobiales</taxon>
        <taxon>Candidatus Thermochlorobacteriaceae</taxon>
        <taxon>Candidatus Thermochlorobacter</taxon>
    </lineage>
</organism>
<proteinExistence type="predicted"/>
<protein>
    <submittedName>
        <fullName evidence="2">PepSY domain-containing protein</fullName>
    </submittedName>
</protein>
<evidence type="ECO:0000256" key="1">
    <source>
        <dbReference type="SAM" id="Phobius"/>
    </source>
</evidence>
<evidence type="ECO:0000313" key="3">
    <source>
        <dbReference type="Proteomes" id="UP000266389"/>
    </source>
</evidence>
<evidence type="ECO:0000313" key="2">
    <source>
        <dbReference type="EMBL" id="RFM23123.1"/>
    </source>
</evidence>
<dbReference type="EMBL" id="PHFL01000070">
    <property type="protein sequence ID" value="RFM23123.1"/>
    <property type="molecule type" value="Genomic_DNA"/>
</dbReference>
<dbReference type="AlphaFoldDB" id="A0A395LWX0"/>
<feature type="transmembrane region" description="Helical" evidence="1">
    <location>
        <begin position="12"/>
        <end position="37"/>
    </location>
</feature>
<dbReference type="Proteomes" id="UP000266389">
    <property type="component" value="Unassembled WGS sequence"/>
</dbReference>
<comment type="caution">
    <text evidence="2">The sequence shown here is derived from an EMBL/GenBank/DDBJ whole genome shotgun (WGS) entry which is preliminary data.</text>
</comment>
<feature type="transmembrane region" description="Helical" evidence="1">
    <location>
        <begin position="186"/>
        <end position="210"/>
    </location>
</feature>
<dbReference type="Pfam" id="PF03929">
    <property type="entry name" value="PepSY_TM"/>
    <property type="match status" value="1"/>
</dbReference>
<dbReference type="PANTHER" id="PTHR34219:SF3">
    <property type="entry name" value="BLL7967 PROTEIN"/>
    <property type="match status" value="1"/>
</dbReference>